<organism evidence="6">
    <name type="scientific">Brassica oleracea</name>
    <name type="common">Wild cabbage</name>
    <dbReference type="NCBI Taxonomy" id="3712"/>
    <lineage>
        <taxon>Eukaryota</taxon>
        <taxon>Viridiplantae</taxon>
        <taxon>Streptophyta</taxon>
        <taxon>Embryophyta</taxon>
        <taxon>Tracheophyta</taxon>
        <taxon>Spermatophyta</taxon>
        <taxon>Magnoliopsida</taxon>
        <taxon>eudicotyledons</taxon>
        <taxon>Gunneridae</taxon>
        <taxon>Pentapetalae</taxon>
        <taxon>rosids</taxon>
        <taxon>malvids</taxon>
        <taxon>Brassicales</taxon>
        <taxon>Brassicaceae</taxon>
        <taxon>Brassiceae</taxon>
        <taxon>Brassica</taxon>
    </lineage>
</organism>
<keyword evidence="4" id="KW-0968">Cytoplasmic vesicle</keyword>
<keyword evidence="3" id="KW-0333">Golgi apparatus</keyword>
<feature type="domain" description="ENTH" evidence="5">
    <location>
        <begin position="26"/>
        <end position="169"/>
    </location>
</feature>
<evidence type="ECO:0000313" key="6">
    <source>
        <dbReference type="EMBL" id="VDD55466.1"/>
    </source>
</evidence>
<proteinExistence type="predicted"/>
<dbReference type="Gene3D" id="1.25.40.90">
    <property type="match status" value="1"/>
</dbReference>
<dbReference type="Pfam" id="PF07651">
    <property type="entry name" value="ANTH"/>
    <property type="match status" value="1"/>
</dbReference>
<dbReference type="SUPFAM" id="SSF48464">
    <property type="entry name" value="ENTH/VHS domain"/>
    <property type="match status" value="1"/>
</dbReference>
<sequence>MGKFTTLSGKLKDRASQMKLNVVYLCSSVNTKNIDEAILKATTHTSNKPPSDKYVKFLQSTMATCYCPQTISGIVQRLCVTTDVCVASKCLILIHNMIKSEKGYEGEDGHRGTNSHRNLIYNQGESNLKLDDLNVGSSCFTIELVPWVQWYKKYLNIYLCIAEINARPDTSMERPNIIVIRMIGLMEQDYVSVIRLIKIRFEELDKRTADPAEMIPVLVRLDKCRESLSEFCWRCEPLDKEFWDLVLKLKAN</sequence>
<dbReference type="GO" id="GO:0030136">
    <property type="term" value="C:clathrin-coated vesicle"/>
    <property type="evidence" value="ECO:0007669"/>
    <property type="project" value="UniProtKB-SubCell"/>
</dbReference>
<dbReference type="GO" id="GO:0005905">
    <property type="term" value="C:clathrin-coated pit"/>
    <property type="evidence" value="ECO:0007669"/>
    <property type="project" value="TreeGrafter"/>
</dbReference>
<evidence type="ECO:0000256" key="3">
    <source>
        <dbReference type="ARBA" id="ARBA00023034"/>
    </source>
</evidence>
<dbReference type="GO" id="GO:0048268">
    <property type="term" value="P:clathrin coat assembly"/>
    <property type="evidence" value="ECO:0007669"/>
    <property type="project" value="InterPro"/>
</dbReference>
<evidence type="ECO:0000259" key="5">
    <source>
        <dbReference type="PROSITE" id="PS50942"/>
    </source>
</evidence>
<dbReference type="PANTHER" id="PTHR22951:SF100">
    <property type="entry name" value="ENTH DOMAIN-CONTAINING PROTEIN"/>
    <property type="match status" value="1"/>
</dbReference>
<dbReference type="InterPro" id="IPR008942">
    <property type="entry name" value="ENTH_VHS"/>
</dbReference>
<dbReference type="GO" id="GO:0032050">
    <property type="term" value="F:clathrin heavy chain binding"/>
    <property type="evidence" value="ECO:0007669"/>
    <property type="project" value="TreeGrafter"/>
</dbReference>
<gene>
    <name evidence="6" type="ORF">BOLC8T48695H</name>
</gene>
<evidence type="ECO:0000256" key="1">
    <source>
        <dbReference type="ARBA" id="ARBA00004132"/>
    </source>
</evidence>
<dbReference type="InterPro" id="IPR011417">
    <property type="entry name" value="ANTH_dom"/>
</dbReference>
<reference evidence="6" key="1">
    <citation type="submission" date="2018-11" db="EMBL/GenBank/DDBJ databases">
        <authorList>
            <consortium name="Genoscope - CEA"/>
            <person name="William W."/>
        </authorList>
    </citation>
    <scope>NUCLEOTIDE SEQUENCE</scope>
</reference>
<dbReference type="EMBL" id="LR031879">
    <property type="protein sequence ID" value="VDD55466.1"/>
    <property type="molecule type" value="Genomic_DNA"/>
</dbReference>
<dbReference type="GO" id="GO:0005546">
    <property type="term" value="F:phosphatidylinositol-4,5-bisphosphate binding"/>
    <property type="evidence" value="ECO:0007669"/>
    <property type="project" value="TreeGrafter"/>
</dbReference>
<dbReference type="GO" id="GO:0072583">
    <property type="term" value="P:clathrin-dependent endocytosis"/>
    <property type="evidence" value="ECO:0007669"/>
    <property type="project" value="InterPro"/>
</dbReference>
<dbReference type="InterPro" id="IPR013809">
    <property type="entry name" value="ENTH"/>
</dbReference>
<dbReference type="AlphaFoldDB" id="A0A3P6G591"/>
<dbReference type="PROSITE" id="PS50942">
    <property type="entry name" value="ENTH"/>
    <property type="match status" value="1"/>
</dbReference>
<accession>A0A3P6G591</accession>
<dbReference type="GO" id="GO:0000149">
    <property type="term" value="F:SNARE binding"/>
    <property type="evidence" value="ECO:0007669"/>
    <property type="project" value="TreeGrafter"/>
</dbReference>
<dbReference type="SMR" id="A0A3P6G591"/>
<dbReference type="GO" id="GO:0006900">
    <property type="term" value="P:vesicle budding from membrane"/>
    <property type="evidence" value="ECO:0007669"/>
    <property type="project" value="TreeGrafter"/>
</dbReference>
<protein>
    <recommendedName>
        <fullName evidence="5">ENTH domain-containing protein</fullName>
    </recommendedName>
</protein>
<evidence type="ECO:0000256" key="4">
    <source>
        <dbReference type="ARBA" id="ARBA00023329"/>
    </source>
</evidence>
<dbReference type="InterPro" id="IPR045192">
    <property type="entry name" value="AP180-like"/>
</dbReference>
<dbReference type="PANTHER" id="PTHR22951">
    <property type="entry name" value="CLATHRIN ASSEMBLY PROTEIN"/>
    <property type="match status" value="1"/>
</dbReference>
<evidence type="ECO:0000256" key="2">
    <source>
        <dbReference type="ARBA" id="ARBA00004555"/>
    </source>
</evidence>
<dbReference type="GO" id="GO:0005794">
    <property type="term" value="C:Golgi apparatus"/>
    <property type="evidence" value="ECO:0007669"/>
    <property type="project" value="UniProtKB-SubCell"/>
</dbReference>
<comment type="subcellular location">
    <subcellularLocation>
        <location evidence="1">Cytoplasmic vesicle</location>
        <location evidence="1">Clathrin-coated vesicle</location>
    </subcellularLocation>
    <subcellularLocation>
        <location evidence="2">Golgi apparatus</location>
    </subcellularLocation>
</comment>
<name>A0A3P6G591_BRAOL</name>
<dbReference type="GO" id="GO:0005545">
    <property type="term" value="F:1-phosphatidylinositol binding"/>
    <property type="evidence" value="ECO:0007669"/>
    <property type="project" value="TreeGrafter"/>
</dbReference>